<evidence type="ECO:0000256" key="1">
    <source>
        <dbReference type="SAM" id="Phobius"/>
    </source>
</evidence>
<dbReference type="GO" id="GO:0016746">
    <property type="term" value="F:acyltransferase activity"/>
    <property type="evidence" value="ECO:0007669"/>
    <property type="project" value="UniProtKB-KW"/>
</dbReference>
<feature type="transmembrane region" description="Helical" evidence="1">
    <location>
        <begin position="251"/>
        <end position="273"/>
    </location>
</feature>
<keyword evidence="3" id="KW-0012">Acyltransferase</keyword>
<keyword evidence="1" id="KW-0472">Membrane</keyword>
<keyword evidence="3" id="KW-0808">Transferase</keyword>
<dbReference type="InterPro" id="IPR050623">
    <property type="entry name" value="Glucan_succinyl_AcylTrfase"/>
</dbReference>
<feature type="transmembrane region" description="Helical" evidence="1">
    <location>
        <begin position="184"/>
        <end position="204"/>
    </location>
</feature>
<feature type="transmembrane region" description="Helical" evidence="1">
    <location>
        <begin position="52"/>
        <end position="72"/>
    </location>
</feature>
<evidence type="ECO:0000313" key="3">
    <source>
        <dbReference type="EMBL" id="MCV2886118.1"/>
    </source>
</evidence>
<feature type="transmembrane region" description="Helical" evidence="1">
    <location>
        <begin position="350"/>
        <end position="371"/>
    </location>
</feature>
<evidence type="ECO:0000313" key="4">
    <source>
        <dbReference type="Proteomes" id="UP001652504"/>
    </source>
</evidence>
<organism evidence="3 4">
    <name type="scientific">Fluctibacter corallii</name>
    <dbReference type="NCBI Taxonomy" id="2984329"/>
    <lineage>
        <taxon>Bacteria</taxon>
        <taxon>Pseudomonadati</taxon>
        <taxon>Pseudomonadota</taxon>
        <taxon>Gammaproteobacteria</taxon>
        <taxon>Alteromonadales</taxon>
        <taxon>Alteromonadaceae</taxon>
        <taxon>Fluctibacter</taxon>
    </lineage>
</organism>
<accession>A0ABT3ABQ7</accession>
<dbReference type="Pfam" id="PF01757">
    <property type="entry name" value="Acyl_transf_3"/>
    <property type="match status" value="1"/>
</dbReference>
<feature type="transmembrane region" description="Helical" evidence="1">
    <location>
        <begin position="12"/>
        <end position="32"/>
    </location>
</feature>
<feature type="transmembrane region" description="Helical" evidence="1">
    <location>
        <begin position="152"/>
        <end position="172"/>
    </location>
</feature>
<gene>
    <name evidence="3" type="ORF">OE749_15605</name>
</gene>
<dbReference type="PANTHER" id="PTHR36927">
    <property type="entry name" value="BLR4337 PROTEIN"/>
    <property type="match status" value="1"/>
</dbReference>
<dbReference type="RefSeq" id="WP_263713404.1">
    <property type="nucleotide sequence ID" value="NZ_JAOWKX010000008.1"/>
</dbReference>
<keyword evidence="1" id="KW-1133">Transmembrane helix</keyword>
<evidence type="ECO:0000259" key="2">
    <source>
        <dbReference type="Pfam" id="PF01757"/>
    </source>
</evidence>
<protein>
    <submittedName>
        <fullName evidence="3">Acyltransferase family protein</fullName>
    </submittedName>
</protein>
<comment type="caution">
    <text evidence="3">The sequence shown here is derived from an EMBL/GenBank/DDBJ whole genome shotgun (WGS) entry which is preliminary data.</text>
</comment>
<sequence length="402" mass="47181">MLSTENTRRYDVDWLRIIALGVLIFYHLGMYYVADWEWHLKSSNQSEFLQDLMLLVNPWRMSLLFFISGMTLALIQPKYDNVSLIRIRWKRLGIPLIFGMLVIVPPQLYYELKSSIHYSQDYVDFYLHYIDINTALAPHKQSVLGLITWNHLWYLAYLLVYTFIYILFSPLLTRVCSSNWFRHLSPVYLLLAAFLLLFLVKASLRSQFEVTNALLDDWYNHARYFLMLLCGFMLVSHKTTWFLLEVYWKRCFMIACCTFSFGIMDKHGYFSTLASLYDSHLTVRALYYFNSTLNTWAWICTAIGAAAYYLNKPHRYLAICNESVLPIYILHQTLIILFAVWLAPFTLPPLAEAFVIVLLVLCVSAAAFQLIRRINLLRFLFGLSPNKTLSGHPLRLRPENVE</sequence>
<dbReference type="PANTHER" id="PTHR36927:SF3">
    <property type="entry name" value="GLUCANS BIOSYNTHESIS PROTEIN C"/>
    <property type="match status" value="1"/>
</dbReference>
<dbReference type="InterPro" id="IPR002656">
    <property type="entry name" value="Acyl_transf_3_dom"/>
</dbReference>
<keyword evidence="1" id="KW-0812">Transmembrane</keyword>
<reference evidence="3 4" key="1">
    <citation type="submission" date="2022-10" db="EMBL/GenBank/DDBJ databases">
        <title>Aestuariibacter sp. AA17 isolated from Montipora capitata coral fragment.</title>
        <authorList>
            <person name="Emsley S.A."/>
            <person name="Pfannmuller K.M."/>
            <person name="Loughran R.M."/>
            <person name="Shlafstein M."/>
            <person name="Papke E."/>
            <person name="Saw J.H."/>
            <person name="Ushijima B."/>
            <person name="Videau P."/>
        </authorList>
    </citation>
    <scope>NUCLEOTIDE SEQUENCE [LARGE SCALE GENOMIC DNA]</scope>
    <source>
        <strain evidence="3 4">AA17</strain>
    </source>
</reference>
<name>A0ABT3ABQ7_9ALTE</name>
<feature type="transmembrane region" description="Helical" evidence="1">
    <location>
        <begin position="323"/>
        <end position="344"/>
    </location>
</feature>
<feature type="transmembrane region" description="Helical" evidence="1">
    <location>
        <begin position="293"/>
        <end position="311"/>
    </location>
</feature>
<keyword evidence="4" id="KW-1185">Reference proteome</keyword>
<dbReference type="EMBL" id="JAOWKX010000008">
    <property type="protein sequence ID" value="MCV2886118.1"/>
    <property type="molecule type" value="Genomic_DNA"/>
</dbReference>
<feature type="transmembrane region" description="Helical" evidence="1">
    <location>
        <begin position="92"/>
        <end position="110"/>
    </location>
</feature>
<dbReference type="Proteomes" id="UP001652504">
    <property type="component" value="Unassembled WGS sequence"/>
</dbReference>
<proteinExistence type="predicted"/>
<feature type="domain" description="Acyltransferase 3" evidence="2">
    <location>
        <begin position="10"/>
        <end position="366"/>
    </location>
</feature>
<feature type="transmembrane region" description="Helical" evidence="1">
    <location>
        <begin position="224"/>
        <end position="244"/>
    </location>
</feature>